<dbReference type="KEGG" id="ssei:FJR45_09325"/>
<accession>A0A7M1B326</accession>
<dbReference type="InterPro" id="IPR012349">
    <property type="entry name" value="Split_barrel_FMN-bd"/>
</dbReference>
<dbReference type="SUPFAM" id="SSF50475">
    <property type="entry name" value="FMN-binding split barrel"/>
    <property type="match status" value="1"/>
</dbReference>
<gene>
    <name evidence="1" type="ORF">FJR45_09325</name>
</gene>
<evidence type="ECO:0000313" key="2">
    <source>
        <dbReference type="Proteomes" id="UP000593719"/>
    </source>
</evidence>
<dbReference type="Gene3D" id="2.30.110.10">
    <property type="entry name" value="Electron Transport, Fmn-binding Protein, Chain A"/>
    <property type="match status" value="1"/>
</dbReference>
<dbReference type="RefSeq" id="WP_193150299.1">
    <property type="nucleotide sequence ID" value="NZ_CP041235.1"/>
</dbReference>
<name>A0A7M1B326_9BACT</name>
<sequence>MSQELKKITTFIEKHHVMSLATCNGKQVSACSLFYAYDAEKFSFVVASSEDTLHVKHILQNPKIAGNILLETQEVGKIEGLQFQGEMQELQESSLKKLYFKHFPYALAMMPKLWQIKVSYFKLTENKLGFGKKTIYEPVFL</sequence>
<proteinExistence type="predicted"/>
<dbReference type="EMBL" id="CP041235">
    <property type="protein sequence ID" value="QOP44133.1"/>
    <property type="molecule type" value="Genomic_DNA"/>
</dbReference>
<protein>
    <recommendedName>
        <fullName evidence="3">Pyridoxamine 5'-phosphate oxidase putative domain-containing protein</fullName>
    </recommendedName>
</protein>
<organism evidence="1 2">
    <name type="scientific">Sulfurimonas sediminis</name>
    <dbReference type="NCBI Taxonomy" id="2590020"/>
    <lineage>
        <taxon>Bacteria</taxon>
        <taxon>Pseudomonadati</taxon>
        <taxon>Campylobacterota</taxon>
        <taxon>Epsilonproteobacteria</taxon>
        <taxon>Campylobacterales</taxon>
        <taxon>Sulfurimonadaceae</taxon>
        <taxon>Sulfurimonas</taxon>
    </lineage>
</organism>
<dbReference type="Proteomes" id="UP000593719">
    <property type="component" value="Chromosome"/>
</dbReference>
<evidence type="ECO:0008006" key="3">
    <source>
        <dbReference type="Google" id="ProtNLM"/>
    </source>
</evidence>
<reference evidence="1 2" key="1">
    <citation type="submission" date="2019-06" db="EMBL/GenBank/DDBJ databases">
        <title>Sulfurimonas gotlandica sp. nov., a chemoautotrophic and psychrotolerant epsilonproteobacterium isolated from a pelagic redoxcline, and an emended description of the genus Sulfurimonas.</title>
        <authorList>
            <person name="Wang S."/>
            <person name="Jiang L."/>
            <person name="Shao Z."/>
        </authorList>
    </citation>
    <scope>NUCLEOTIDE SEQUENCE [LARGE SCALE GENOMIC DNA]</scope>
    <source>
        <strain evidence="1 2">S2-6</strain>
    </source>
</reference>
<keyword evidence="2" id="KW-1185">Reference proteome</keyword>
<dbReference type="AlphaFoldDB" id="A0A7M1B326"/>
<evidence type="ECO:0000313" key="1">
    <source>
        <dbReference type="EMBL" id="QOP44133.1"/>
    </source>
</evidence>